<sequence>MRFTSASVFIVLATFGAAILVAPTEAGRDSNDANDNTLTKRNIWPFLYHGPPNEVEGNALDTDSNDAKDNTLTKRIMGPMYPYIGPPNEAKDNALDAGGSDVNGNTEKAERATSLTRRNNPVVGHQADQNEGK</sequence>
<dbReference type="Proteomes" id="UP001194746">
    <property type="component" value="Unassembled WGS sequence"/>
</dbReference>
<comment type="caution">
    <text evidence="3">The sequence shown here is derived from an EMBL/GenBank/DDBJ whole genome shotgun (WGS) entry which is preliminary data.</text>
</comment>
<feature type="signal peptide" evidence="2">
    <location>
        <begin position="1"/>
        <end position="26"/>
    </location>
</feature>
<proteinExistence type="predicted"/>
<accession>A0AAD4H0J1</accession>
<dbReference type="AlphaFoldDB" id="A0AAD4H0J1"/>
<organism evidence="3 4">
    <name type="scientific">Aspergillus nanangensis</name>
    <dbReference type="NCBI Taxonomy" id="2582783"/>
    <lineage>
        <taxon>Eukaryota</taxon>
        <taxon>Fungi</taxon>
        <taxon>Dikarya</taxon>
        <taxon>Ascomycota</taxon>
        <taxon>Pezizomycotina</taxon>
        <taxon>Eurotiomycetes</taxon>
        <taxon>Eurotiomycetidae</taxon>
        <taxon>Eurotiales</taxon>
        <taxon>Aspergillaceae</taxon>
        <taxon>Aspergillus</taxon>
        <taxon>Aspergillus subgen. Circumdati</taxon>
    </lineage>
</organism>
<gene>
    <name evidence="3" type="ORF">FE257_006653</name>
</gene>
<evidence type="ECO:0000256" key="2">
    <source>
        <dbReference type="SAM" id="SignalP"/>
    </source>
</evidence>
<dbReference type="EMBL" id="VCAU01000003">
    <property type="protein sequence ID" value="KAF9894763.1"/>
    <property type="molecule type" value="Genomic_DNA"/>
</dbReference>
<keyword evidence="2" id="KW-0732">Signal</keyword>
<feature type="region of interest" description="Disordered" evidence="1">
    <location>
        <begin position="78"/>
        <end position="133"/>
    </location>
</feature>
<reference evidence="3" key="1">
    <citation type="journal article" date="2019" name="Beilstein J. Org. Chem.">
        <title>Nanangenines: drimane sesquiterpenoids as the dominant metabolite cohort of a novel Australian fungus, Aspergillus nanangensis.</title>
        <authorList>
            <person name="Lacey H.J."/>
            <person name="Gilchrist C.L.M."/>
            <person name="Crombie A."/>
            <person name="Kalaitzis J.A."/>
            <person name="Vuong D."/>
            <person name="Rutledge P.J."/>
            <person name="Turner P."/>
            <person name="Pitt J.I."/>
            <person name="Lacey E."/>
            <person name="Chooi Y.H."/>
            <person name="Piggott A.M."/>
        </authorList>
    </citation>
    <scope>NUCLEOTIDE SEQUENCE</scope>
    <source>
        <strain evidence="3">MST-FP2251</strain>
    </source>
</reference>
<keyword evidence="4" id="KW-1185">Reference proteome</keyword>
<evidence type="ECO:0000313" key="3">
    <source>
        <dbReference type="EMBL" id="KAF9894763.1"/>
    </source>
</evidence>
<protein>
    <submittedName>
        <fullName evidence="3">Uncharacterized protein</fullName>
    </submittedName>
</protein>
<evidence type="ECO:0000256" key="1">
    <source>
        <dbReference type="SAM" id="MobiDB-lite"/>
    </source>
</evidence>
<reference evidence="3" key="2">
    <citation type="submission" date="2020-02" db="EMBL/GenBank/DDBJ databases">
        <authorList>
            <person name="Gilchrist C.L.M."/>
            <person name="Chooi Y.-H."/>
        </authorList>
    </citation>
    <scope>NUCLEOTIDE SEQUENCE</scope>
    <source>
        <strain evidence="3">MST-FP2251</strain>
    </source>
</reference>
<evidence type="ECO:0000313" key="4">
    <source>
        <dbReference type="Proteomes" id="UP001194746"/>
    </source>
</evidence>
<name>A0AAD4H0J1_ASPNN</name>
<feature type="chain" id="PRO_5042058146" evidence="2">
    <location>
        <begin position="27"/>
        <end position="133"/>
    </location>
</feature>